<organism evidence="2 3">
    <name type="scientific">Pongo abelii</name>
    <name type="common">Sumatran orangutan</name>
    <name type="synonym">Pongo pygmaeus abelii</name>
    <dbReference type="NCBI Taxonomy" id="9601"/>
    <lineage>
        <taxon>Eukaryota</taxon>
        <taxon>Metazoa</taxon>
        <taxon>Chordata</taxon>
        <taxon>Craniata</taxon>
        <taxon>Vertebrata</taxon>
        <taxon>Euteleostomi</taxon>
        <taxon>Mammalia</taxon>
        <taxon>Eutheria</taxon>
        <taxon>Euarchontoglires</taxon>
        <taxon>Primates</taxon>
        <taxon>Haplorrhini</taxon>
        <taxon>Catarrhini</taxon>
        <taxon>Hominidae</taxon>
        <taxon>Pongo</taxon>
    </lineage>
</organism>
<dbReference type="Proteomes" id="UP000001595">
    <property type="component" value="Chromosome 11"/>
</dbReference>
<protein>
    <recommendedName>
        <fullName evidence="4">Prostate and testis expressed 2</fullName>
    </recommendedName>
</protein>
<accession>A0A8I5YR96</accession>
<name>A0A8I5YR96_PONAB</name>
<keyword evidence="1" id="KW-0732">Signal</keyword>
<sequence length="156" mass="18211">MFSGKGPRMFRLLLLGMFIVLFMDEGDRVLTWKWVRFCNFCKHFDGSICRGGMKSCWKFNIYLKNRSCATDHYYFSDLTTGRYLFRYTTLSCRPCDEGMFQVFHDLLRETTCCISQNRKLHPTEAPGCLFSFCWAQSFCSAHIGGRACIIIQNCHV</sequence>
<keyword evidence="3" id="KW-1185">Reference proteome</keyword>
<dbReference type="AlphaFoldDB" id="A0A8I5YR96"/>
<evidence type="ECO:0000313" key="3">
    <source>
        <dbReference type="Proteomes" id="UP000001595"/>
    </source>
</evidence>
<reference evidence="2" key="2">
    <citation type="submission" date="2025-08" db="UniProtKB">
        <authorList>
            <consortium name="Ensembl"/>
        </authorList>
    </citation>
    <scope>IDENTIFICATION</scope>
</reference>
<evidence type="ECO:0000256" key="1">
    <source>
        <dbReference type="SAM" id="SignalP"/>
    </source>
</evidence>
<dbReference type="OMA" id="TTCCINQ"/>
<evidence type="ECO:0000313" key="2">
    <source>
        <dbReference type="Ensembl" id="ENSPPYP00000042943.1"/>
    </source>
</evidence>
<dbReference type="GeneTree" id="ENSGT00510000050363"/>
<evidence type="ECO:0008006" key="4">
    <source>
        <dbReference type="Google" id="ProtNLM"/>
    </source>
</evidence>
<dbReference type="Ensembl" id="ENSPPYT00000060496.1">
    <property type="protein sequence ID" value="ENSPPYP00000042943.1"/>
    <property type="gene ID" value="ENSPPYG00000031717.1"/>
</dbReference>
<proteinExistence type="predicted"/>
<feature type="chain" id="PRO_5035190893" description="Prostate and testis expressed 2" evidence="1">
    <location>
        <begin position="27"/>
        <end position="156"/>
    </location>
</feature>
<reference evidence="2 3" key="1">
    <citation type="submission" date="2008-02" db="EMBL/GenBank/DDBJ databases">
        <title>A 6x draft sequence assembly of the Pongo pygmaeus abelii genome.</title>
        <authorList>
            <person name="Wilson R.K."/>
            <person name="Mardis E."/>
        </authorList>
    </citation>
    <scope>NUCLEOTIDE SEQUENCE [LARGE SCALE GENOMIC DNA]</scope>
</reference>
<feature type="signal peptide" evidence="1">
    <location>
        <begin position="1"/>
        <end position="26"/>
    </location>
</feature>
<reference evidence="2" key="3">
    <citation type="submission" date="2025-09" db="UniProtKB">
        <authorList>
            <consortium name="Ensembl"/>
        </authorList>
    </citation>
    <scope>IDENTIFICATION</scope>
</reference>